<dbReference type="AlphaFoldDB" id="A0A1M5VR25"/>
<dbReference type="PANTHER" id="PTHR40469">
    <property type="entry name" value="SECRETED GLYCOSYL HYDROLASE"/>
    <property type="match status" value="1"/>
</dbReference>
<evidence type="ECO:0000313" key="4">
    <source>
        <dbReference type="EMBL" id="SHH77434.1"/>
    </source>
</evidence>
<dbReference type="InterPro" id="IPR029010">
    <property type="entry name" value="ThuA-like"/>
</dbReference>
<dbReference type="EMBL" id="QOVN01000001">
    <property type="protein sequence ID" value="RXG31014.1"/>
    <property type="molecule type" value="Genomic_DNA"/>
</dbReference>
<reference evidence="4" key="1">
    <citation type="submission" date="2016-11" db="EMBL/GenBank/DDBJ databases">
        <authorList>
            <person name="Jaros S."/>
            <person name="Januszkiewicz K."/>
            <person name="Wedrychowicz H."/>
        </authorList>
    </citation>
    <scope>NUCLEOTIDE SEQUENCE [LARGE SCALE GENOMIC DNA]</scope>
    <source>
        <strain evidence="4">DSM 19859</strain>
    </source>
</reference>
<gene>
    <name evidence="3" type="ORF">DSM01_150</name>
    <name evidence="4" type="ORF">SAMN04487999_0858</name>
</gene>
<sequence>MRKLIPVLGLLLILSSCNSTRTTNQPVTKQVLVFTKTMGWRHGSIEKGVATLKEIGAQEGWQITQSEDSLAINTENLAKTDLVIFLSTTGDILGPDQEAAFKKYIQNGGAFMGIHAATDTEFDWPWYGKLVGGYFKDHPNDPNVRKASLKKAAPHVTTSMYSKTFERTDEWYNYYNLSDAVTPTLYLDESSYEGGTNGDYHPIAWYQDFDGGGMYYTGGGHTDEAYDEVAFKAHLESVMRWLME</sequence>
<organism evidence="4 5">
    <name type="scientific">Leeuwenhoekiella palythoae</name>
    <dbReference type="NCBI Taxonomy" id="573501"/>
    <lineage>
        <taxon>Bacteria</taxon>
        <taxon>Pseudomonadati</taxon>
        <taxon>Bacteroidota</taxon>
        <taxon>Flavobacteriia</taxon>
        <taxon>Flavobacteriales</taxon>
        <taxon>Flavobacteriaceae</taxon>
        <taxon>Leeuwenhoekiella</taxon>
    </lineage>
</organism>
<dbReference type="PANTHER" id="PTHR40469:SF2">
    <property type="entry name" value="GALACTOSE-BINDING DOMAIN-LIKE SUPERFAMILY PROTEIN"/>
    <property type="match status" value="1"/>
</dbReference>
<evidence type="ECO:0000313" key="5">
    <source>
        <dbReference type="Proteomes" id="UP000184240"/>
    </source>
</evidence>
<dbReference type="Proteomes" id="UP000184240">
    <property type="component" value="Unassembled WGS sequence"/>
</dbReference>
<keyword evidence="6" id="KW-1185">Reference proteome</keyword>
<dbReference type="OrthoDB" id="9816308at2"/>
<reference evidence="5" key="2">
    <citation type="submission" date="2016-11" db="EMBL/GenBank/DDBJ databases">
        <authorList>
            <person name="Varghese N."/>
            <person name="Submissions S."/>
        </authorList>
    </citation>
    <scope>NUCLEOTIDE SEQUENCE [LARGE SCALE GENOMIC DNA]</scope>
    <source>
        <strain evidence="5">DSM 19859</strain>
    </source>
</reference>
<reference evidence="3 6" key="3">
    <citation type="submission" date="2018-07" db="EMBL/GenBank/DDBJ databases">
        <title>Leeuwenhoekiella genomics.</title>
        <authorList>
            <person name="Tahon G."/>
            <person name="Willems A."/>
        </authorList>
    </citation>
    <scope>NUCLEOTIDE SEQUENCE [LARGE SCALE GENOMIC DNA]</scope>
    <source>
        <strain evidence="3 6">LMG 24856</strain>
    </source>
</reference>
<evidence type="ECO:0000313" key="3">
    <source>
        <dbReference type="EMBL" id="RXG31014.1"/>
    </source>
</evidence>
<accession>A0A1M5VR25</accession>
<dbReference type="Gene3D" id="3.40.50.880">
    <property type="match status" value="1"/>
</dbReference>
<feature type="domain" description="ThuA-like" evidence="2">
    <location>
        <begin position="30"/>
        <end position="241"/>
    </location>
</feature>
<name>A0A1M5VR25_9FLAO</name>
<feature type="signal peptide" evidence="1">
    <location>
        <begin position="1"/>
        <end position="21"/>
    </location>
</feature>
<protein>
    <recommendedName>
        <fullName evidence="2">ThuA-like domain-containing protein</fullName>
    </recommendedName>
</protein>
<evidence type="ECO:0000256" key="1">
    <source>
        <dbReference type="SAM" id="SignalP"/>
    </source>
</evidence>
<dbReference type="Proteomes" id="UP000290037">
    <property type="component" value="Unassembled WGS sequence"/>
</dbReference>
<dbReference type="RefSeq" id="WP_072980783.1">
    <property type="nucleotide sequence ID" value="NZ_FQXT01000002.1"/>
</dbReference>
<feature type="chain" id="PRO_5012612697" description="ThuA-like domain-containing protein" evidence="1">
    <location>
        <begin position="22"/>
        <end position="244"/>
    </location>
</feature>
<evidence type="ECO:0000259" key="2">
    <source>
        <dbReference type="Pfam" id="PF06283"/>
    </source>
</evidence>
<dbReference type="STRING" id="573501.SAMN04487999_0858"/>
<keyword evidence="1" id="KW-0732">Signal</keyword>
<evidence type="ECO:0000313" key="6">
    <source>
        <dbReference type="Proteomes" id="UP000290037"/>
    </source>
</evidence>
<dbReference type="Pfam" id="PF06283">
    <property type="entry name" value="ThuA"/>
    <property type="match status" value="1"/>
</dbReference>
<dbReference type="EMBL" id="FQXT01000002">
    <property type="protein sequence ID" value="SHH77434.1"/>
    <property type="molecule type" value="Genomic_DNA"/>
</dbReference>
<proteinExistence type="predicted"/>
<dbReference type="PROSITE" id="PS51257">
    <property type="entry name" value="PROKAR_LIPOPROTEIN"/>
    <property type="match status" value="1"/>
</dbReference>
<dbReference type="SUPFAM" id="SSF52317">
    <property type="entry name" value="Class I glutamine amidotransferase-like"/>
    <property type="match status" value="1"/>
</dbReference>
<dbReference type="InterPro" id="IPR029062">
    <property type="entry name" value="Class_I_gatase-like"/>
</dbReference>